<protein>
    <submittedName>
        <fullName evidence="2">SH3 domain-containing protein</fullName>
    </submittedName>
</protein>
<name>A0A3N7HUM9_9BURK</name>
<dbReference type="Proteomes" id="UP000267464">
    <property type="component" value="Unassembled WGS sequence"/>
</dbReference>
<gene>
    <name evidence="2" type="ORF">DZC73_00145</name>
</gene>
<evidence type="ECO:0000256" key="1">
    <source>
        <dbReference type="SAM" id="SignalP"/>
    </source>
</evidence>
<reference evidence="2 3" key="1">
    <citation type="submission" date="2018-08" db="EMBL/GenBank/DDBJ databases">
        <authorList>
            <person name="Khan S.A."/>
            <person name="Jeon C.O."/>
            <person name="Chun B.H."/>
            <person name="Jeong S.E."/>
        </authorList>
    </citation>
    <scope>NUCLEOTIDE SEQUENCE [LARGE SCALE GENOMIC DNA]</scope>
    <source>
        <strain evidence="2 3">S-16</strain>
    </source>
</reference>
<sequence>MLTQFRNARAVLAGLALVGALALPAQAVPRNQHRIVAGSIVNLRSSADDKSEVLARVPIATRVELLSTEGTWCRVRVPRSALTTGEATGFMACDLLRIHGYSADEILGMTASTSGRVHRDRSWGPVTSEDYAAWAMANERAFWFSPSLRWLFNVDAAYRSRAQLAGQDMREASHWATLPMRRLFERGFSTSGFTPTRLTVMSEPEPWGLGSDGAALVRALIAEVVRDHPRTATESSFFHERNELAAVVGGVFMARSEDDRQLLARSQAADDLADWALTNLSVTVRGSFAAPIGLRPGAQAAADTFGRIELDFQDLQANAITESGTVQMRVDKMSFGSVDACASPGFNVVLSGKRTGAMPQMLVLTREPVSPGVRAVRRSSAVSRIGSLTLTEVWTADLDADGIPDLMTVVATLPVGELPTAGPGPRMHKRGYRAWMLANIDHQWVKVAESVQWQCDGETQVLSG</sequence>
<keyword evidence="1" id="KW-0732">Signal</keyword>
<dbReference type="EMBL" id="QUSW01000001">
    <property type="protein sequence ID" value="RQP25533.1"/>
    <property type="molecule type" value="Genomic_DNA"/>
</dbReference>
<accession>A0A3N7HUM9</accession>
<proteinExistence type="predicted"/>
<comment type="caution">
    <text evidence="2">The sequence shown here is derived from an EMBL/GenBank/DDBJ whole genome shotgun (WGS) entry which is preliminary data.</text>
</comment>
<dbReference type="RefSeq" id="WP_124538185.1">
    <property type="nucleotide sequence ID" value="NZ_QUSW01000001.1"/>
</dbReference>
<dbReference type="OrthoDB" id="8802141at2"/>
<evidence type="ECO:0000313" key="2">
    <source>
        <dbReference type="EMBL" id="RQP25533.1"/>
    </source>
</evidence>
<keyword evidence="3" id="KW-1185">Reference proteome</keyword>
<evidence type="ECO:0000313" key="3">
    <source>
        <dbReference type="Proteomes" id="UP000267464"/>
    </source>
</evidence>
<dbReference type="AlphaFoldDB" id="A0A3N7HUM9"/>
<feature type="chain" id="PRO_5018242519" evidence="1">
    <location>
        <begin position="28"/>
        <end position="464"/>
    </location>
</feature>
<reference evidence="2 3" key="2">
    <citation type="submission" date="2018-12" db="EMBL/GenBank/DDBJ databases">
        <title>Rhizobacter gummiphilus sp. nov., a rubber-degrading bacterium isolated from the soil of a botanical garden in Japan.</title>
        <authorList>
            <person name="Shunsuke S.S."/>
        </authorList>
    </citation>
    <scope>NUCLEOTIDE SEQUENCE [LARGE SCALE GENOMIC DNA]</scope>
    <source>
        <strain evidence="2 3">S-16</strain>
    </source>
</reference>
<organism evidence="2 3">
    <name type="scientific">Piscinibacter terrae</name>
    <dbReference type="NCBI Taxonomy" id="2496871"/>
    <lineage>
        <taxon>Bacteria</taxon>
        <taxon>Pseudomonadati</taxon>
        <taxon>Pseudomonadota</taxon>
        <taxon>Betaproteobacteria</taxon>
        <taxon>Burkholderiales</taxon>
        <taxon>Sphaerotilaceae</taxon>
        <taxon>Piscinibacter</taxon>
    </lineage>
</organism>
<feature type="signal peptide" evidence="1">
    <location>
        <begin position="1"/>
        <end position="27"/>
    </location>
</feature>
<dbReference type="Gene3D" id="2.30.30.40">
    <property type="entry name" value="SH3 Domains"/>
    <property type="match status" value="1"/>
</dbReference>